<reference evidence="3 4" key="1">
    <citation type="submission" date="2022-03" db="EMBL/GenBank/DDBJ databases">
        <title>Mucilaginibacter sp. isolated from the gut of Protaetia brevitarsis seulensis larvae.</title>
        <authorList>
            <person name="Won M."/>
            <person name="Kim S.-J."/>
            <person name="Kwon S.-W."/>
        </authorList>
    </citation>
    <scope>NUCLEOTIDE SEQUENCE [LARGE SCALE GENOMIC DNA]</scope>
    <source>
        <strain evidence="3 4">CFWR-12</strain>
    </source>
</reference>
<gene>
    <name evidence="3" type="ORF">MTO99_08670</name>
</gene>
<evidence type="ECO:0000313" key="4">
    <source>
        <dbReference type="Proteomes" id="UP000832097"/>
    </source>
</evidence>
<dbReference type="PANTHER" id="PTHR47691:SF3">
    <property type="entry name" value="HTH-TYPE TRANSCRIPTIONAL REGULATOR RV0890C-RELATED"/>
    <property type="match status" value="1"/>
</dbReference>
<dbReference type="PANTHER" id="PTHR47691">
    <property type="entry name" value="REGULATOR-RELATED"/>
    <property type="match status" value="1"/>
</dbReference>
<sequence>MPTDYRGLRVALLGPVLVEGRDGVLAEPPGVLAKALLAALTGPDGRGVDRTHGVDAITDGVWGDDPPRNAKQALQTLVSRLRSACAEGLIDSRAGGYALAIPAHATDVGLAHRLGREAAEHARAGDHDAAVGCLDTALSLWRGEPGLDLGSAPAGTELADAAAALRVGLRELRARCLLDAGDPDGALAELEPLAAGHPLDEHLQHTRLRALAAAGRRTEAISAFAAIRAALRDELGISPGPSLVALNAELLRADDDEASAPHPAPTAATAPIARPPAGGLRASRARIGLRAAPNPLIGRDDDVRRVEALLAQHRLVTILGTGGLGKTRLAHEVATRSDAPVVVVTELASIRSDDDVPLALASTLGIREASAAGTLLSDRAPRPDLRERIVDQLGERPTLLVVDNCEQIIEGAAGWVADLLGALPELTVLATSRSPLEIGAERVYRLDPLAADDDLGTAAGPAVQLFVERAHAARPGAALPPEPIARLCERLDGLPLAIELAAARIRSMSVEQIEARLGDRFALLAGGDRSAPERQRTLLSVIEWSWALLSPAERRALPRLAWFVDGFALDAAEAVLDDAAAVDVLDGLIAQSLLSVAEDATGRPRYRMLETVREFGQSRLGDDERTAARDAIDAWARAFSEQTLATLRGPGQVEALTRIATEQDNLVAILRGAVERRDAPVILPVFACLGHFWTIRSAHSEILAFSSAVLDATRGFRPTAADATSTTLAFTLIAGTNLAVFTTTGLRALARLRTVARLRLPVPRWLEAIGGFVLAAPDLSEASRRIDEMAESDDPETALLASIMRTQFAENAGDPETALVIGRRAHTLATELGDVWAMAMSAMLLAELAAQDGDPEGTLRWATTSRASLIAIGATEDLREVDWRIATALLNADRRAEAAERFDALVETDPAFPDGVELSKMAEFGRAELARLQGRNDEALALAHVVVDGYTDPRMRSSPWFLLTLAAFVAGGVQSGWPEADLTAWAELLRRRTAATLRARPRFTDRPVLGTAAAGWSAWAAGHPPVADRAAELFALAEALRSRQDLPALSRDAIERSIAPVLGADRLAAARERVSAMTPDEQTERARTLMAEPVPAV</sequence>
<dbReference type="Proteomes" id="UP000832097">
    <property type="component" value="Chromosome"/>
</dbReference>
<dbReference type="RefSeq" id="WP_243558434.1">
    <property type="nucleotide sequence ID" value="NZ_CP094528.1"/>
</dbReference>
<dbReference type="Pfam" id="PF25872">
    <property type="entry name" value="HTH_77"/>
    <property type="match status" value="1"/>
</dbReference>
<protein>
    <recommendedName>
        <fullName evidence="2">Bacterial transcriptional activator domain-containing protein</fullName>
    </recommendedName>
</protein>
<dbReference type="Gene3D" id="3.40.50.300">
    <property type="entry name" value="P-loop containing nucleotide triphosphate hydrolases"/>
    <property type="match status" value="1"/>
</dbReference>
<dbReference type="EMBL" id="CP094528">
    <property type="protein sequence ID" value="UOE45801.1"/>
    <property type="molecule type" value="Genomic_DNA"/>
</dbReference>
<dbReference type="PRINTS" id="PR00364">
    <property type="entry name" value="DISEASERSIST"/>
</dbReference>
<feature type="region of interest" description="Disordered" evidence="1">
    <location>
        <begin position="257"/>
        <end position="279"/>
    </location>
</feature>
<dbReference type="Gene3D" id="1.25.40.10">
    <property type="entry name" value="Tetratricopeptide repeat domain"/>
    <property type="match status" value="2"/>
</dbReference>
<dbReference type="SMART" id="SM01043">
    <property type="entry name" value="BTAD"/>
    <property type="match status" value="1"/>
</dbReference>
<dbReference type="Pfam" id="PF03704">
    <property type="entry name" value="BTAD"/>
    <property type="match status" value="1"/>
</dbReference>
<organism evidence="3 4">
    <name type="scientific">Agromyces larvae</name>
    <dbReference type="NCBI Taxonomy" id="2929802"/>
    <lineage>
        <taxon>Bacteria</taxon>
        <taxon>Bacillati</taxon>
        <taxon>Actinomycetota</taxon>
        <taxon>Actinomycetes</taxon>
        <taxon>Micrococcales</taxon>
        <taxon>Microbacteriaceae</taxon>
        <taxon>Agromyces</taxon>
    </lineage>
</organism>
<dbReference type="InterPro" id="IPR036388">
    <property type="entry name" value="WH-like_DNA-bd_sf"/>
</dbReference>
<dbReference type="SUPFAM" id="SSF52540">
    <property type="entry name" value="P-loop containing nucleoside triphosphate hydrolases"/>
    <property type="match status" value="1"/>
</dbReference>
<dbReference type="InterPro" id="IPR011990">
    <property type="entry name" value="TPR-like_helical_dom_sf"/>
</dbReference>
<name>A0ABY4C2U6_9MICO</name>
<evidence type="ECO:0000313" key="3">
    <source>
        <dbReference type="EMBL" id="UOE45801.1"/>
    </source>
</evidence>
<feature type="compositionally biased region" description="Low complexity" evidence="1">
    <location>
        <begin position="265"/>
        <end position="277"/>
    </location>
</feature>
<dbReference type="InterPro" id="IPR005158">
    <property type="entry name" value="BTAD"/>
</dbReference>
<dbReference type="CDD" id="cd15831">
    <property type="entry name" value="BTAD"/>
    <property type="match status" value="1"/>
</dbReference>
<evidence type="ECO:0000256" key="1">
    <source>
        <dbReference type="SAM" id="MobiDB-lite"/>
    </source>
</evidence>
<proteinExistence type="predicted"/>
<accession>A0ABY4C2U6</accession>
<dbReference type="SUPFAM" id="SSF48452">
    <property type="entry name" value="TPR-like"/>
    <property type="match status" value="2"/>
</dbReference>
<evidence type="ECO:0000259" key="2">
    <source>
        <dbReference type="SMART" id="SM01043"/>
    </source>
</evidence>
<dbReference type="InterPro" id="IPR058852">
    <property type="entry name" value="HTH_77"/>
</dbReference>
<dbReference type="Gene3D" id="1.10.10.10">
    <property type="entry name" value="Winged helix-like DNA-binding domain superfamily/Winged helix DNA-binding domain"/>
    <property type="match status" value="1"/>
</dbReference>
<dbReference type="InterPro" id="IPR027417">
    <property type="entry name" value="P-loop_NTPase"/>
</dbReference>
<feature type="domain" description="Bacterial transcriptional activator" evidence="2">
    <location>
        <begin position="106"/>
        <end position="251"/>
    </location>
</feature>
<keyword evidence="4" id="KW-1185">Reference proteome</keyword>